<dbReference type="InterPro" id="IPR013879">
    <property type="entry name" value="DUF1761"/>
</dbReference>
<name>A0A7W3PKI8_9MICO</name>
<dbReference type="Proteomes" id="UP000526083">
    <property type="component" value="Unassembled WGS sequence"/>
</dbReference>
<dbReference type="Pfam" id="PF08570">
    <property type="entry name" value="DUF1761"/>
    <property type="match status" value="1"/>
</dbReference>
<comment type="caution">
    <text evidence="2">The sequence shown here is derived from an EMBL/GenBank/DDBJ whole genome shotgun (WGS) entry which is preliminary data.</text>
</comment>
<organism evidence="2 3">
    <name type="scientific">Microbacterium halimionae</name>
    <dbReference type="NCBI Taxonomy" id="1526413"/>
    <lineage>
        <taxon>Bacteria</taxon>
        <taxon>Bacillati</taxon>
        <taxon>Actinomycetota</taxon>
        <taxon>Actinomycetes</taxon>
        <taxon>Micrococcales</taxon>
        <taxon>Microbacteriaceae</taxon>
        <taxon>Microbacterium</taxon>
    </lineage>
</organism>
<keyword evidence="3" id="KW-1185">Reference proteome</keyword>
<dbReference type="EMBL" id="JACGWY010000001">
    <property type="protein sequence ID" value="MBA8815550.1"/>
    <property type="molecule type" value="Genomic_DNA"/>
</dbReference>
<evidence type="ECO:0000256" key="1">
    <source>
        <dbReference type="SAM" id="Phobius"/>
    </source>
</evidence>
<keyword evidence="1" id="KW-1133">Transmembrane helix</keyword>
<keyword evidence="1" id="KW-0472">Membrane</keyword>
<evidence type="ECO:0000313" key="3">
    <source>
        <dbReference type="Proteomes" id="UP000526083"/>
    </source>
</evidence>
<proteinExistence type="predicted"/>
<dbReference type="AlphaFoldDB" id="A0A7W3PKI8"/>
<accession>A0A7W3PKI8</accession>
<feature type="transmembrane region" description="Helical" evidence="1">
    <location>
        <begin position="52"/>
        <end position="73"/>
    </location>
</feature>
<gene>
    <name evidence="2" type="ORF">FHX48_000602</name>
</gene>
<dbReference type="RefSeq" id="WP_167048466.1">
    <property type="nucleotide sequence ID" value="NZ_JAAOZB010000002.1"/>
</dbReference>
<protein>
    <recommendedName>
        <fullName evidence="4">DUF1761 domain-containing protein</fullName>
    </recommendedName>
</protein>
<feature type="transmembrane region" description="Helical" evidence="1">
    <location>
        <begin position="12"/>
        <end position="32"/>
    </location>
</feature>
<keyword evidence="1" id="KW-0812">Transmembrane</keyword>
<feature type="transmembrane region" description="Helical" evidence="1">
    <location>
        <begin position="85"/>
        <end position="105"/>
    </location>
</feature>
<sequence length="138" mass="14878">MLTVLSDINWLAVIVATIVFAVLGGLYFTVIVARPYKVALGNENRELPKPGILFIVGPLIASLLVVITSAILLRALEIDTLGDGIVFGLVVSIGYLVAQTLTIAINPNFPRPLLYTLINAPYFIICTVAASIILTLWQ</sequence>
<feature type="transmembrane region" description="Helical" evidence="1">
    <location>
        <begin position="117"/>
        <end position="137"/>
    </location>
</feature>
<reference evidence="2 3" key="1">
    <citation type="submission" date="2020-07" db="EMBL/GenBank/DDBJ databases">
        <title>Sequencing the genomes of 1000 actinobacteria strains.</title>
        <authorList>
            <person name="Klenk H.-P."/>
        </authorList>
    </citation>
    <scope>NUCLEOTIDE SEQUENCE [LARGE SCALE GENOMIC DNA]</scope>
    <source>
        <strain evidence="2 3">DSM 27576</strain>
    </source>
</reference>
<evidence type="ECO:0008006" key="4">
    <source>
        <dbReference type="Google" id="ProtNLM"/>
    </source>
</evidence>
<evidence type="ECO:0000313" key="2">
    <source>
        <dbReference type="EMBL" id="MBA8815550.1"/>
    </source>
</evidence>